<evidence type="ECO:0000256" key="5">
    <source>
        <dbReference type="ARBA" id="ARBA00022832"/>
    </source>
</evidence>
<comment type="subcellular location">
    <subcellularLocation>
        <location evidence="1">Membrane</location>
        <topology evidence="1">Multi-pass membrane protein</topology>
    </subcellularLocation>
</comment>
<evidence type="ECO:0000256" key="4">
    <source>
        <dbReference type="ARBA" id="ARBA00022692"/>
    </source>
</evidence>
<evidence type="ECO:0000256" key="8">
    <source>
        <dbReference type="ARBA" id="ARBA00023136"/>
    </source>
</evidence>
<reference evidence="11" key="1">
    <citation type="submission" date="2020-06" db="EMBL/GenBank/DDBJ databases">
        <title>Draft genome of Bugula neritina, a colonial animal packing powerful symbionts and potential medicines.</title>
        <authorList>
            <person name="Rayko M."/>
        </authorList>
    </citation>
    <scope>NUCLEOTIDE SEQUENCE [LARGE SCALE GENOMIC DNA]</scope>
    <source>
        <strain evidence="11">Kwan_BN1</strain>
    </source>
</reference>
<proteinExistence type="inferred from homology"/>
<keyword evidence="8 10" id="KW-0472">Membrane</keyword>
<sequence length="270" mass="31880">MQVNYAAGLVHYFNIVVVKMVEPLPNSTLEPAAWIFQQLGTPTEDARLKGTFLMSSIWPTITLISIYLTVCCIGPKFMETRKPWNLKYFIVVYNFCMVLVSLYMTIELLSVLWIYYISKGAEFIETFVFVLRKKNSQISFLHVYHHSTMFFLWWATVKHCGGGSAYFSTMMNSFVHVIMYTYYMLSALGDSVRPYLWWKKYLTRLQLIQFWIVTFHTSCMLYIDCGYPRGYAWLLFVYMFTQKALFLNFYRKTYKPRSSTSVELQGLKKD</sequence>
<dbReference type="PANTHER" id="PTHR11157">
    <property type="entry name" value="FATTY ACID ACYL TRANSFERASE-RELATED"/>
    <property type="match status" value="1"/>
</dbReference>
<dbReference type="GO" id="GO:0042761">
    <property type="term" value="P:very long-chain fatty acid biosynthetic process"/>
    <property type="evidence" value="ECO:0007669"/>
    <property type="project" value="TreeGrafter"/>
</dbReference>
<keyword evidence="7 10" id="KW-0443">Lipid metabolism</keyword>
<feature type="transmembrane region" description="Helical" evidence="10">
    <location>
        <begin position="205"/>
        <end position="224"/>
    </location>
</feature>
<dbReference type="InterPro" id="IPR002076">
    <property type="entry name" value="ELO_fam"/>
</dbReference>
<keyword evidence="12" id="KW-1185">Reference proteome</keyword>
<dbReference type="PANTHER" id="PTHR11157:SF126">
    <property type="entry name" value="ELONGATION OF VERY LONG CHAIN FATTY ACIDS PROTEIN"/>
    <property type="match status" value="1"/>
</dbReference>
<keyword evidence="6 10" id="KW-1133">Transmembrane helix</keyword>
<keyword evidence="4 10" id="KW-0812">Transmembrane</keyword>
<keyword evidence="9 10" id="KW-0275">Fatty acid biosynthesis</keyword>
<feature type="transmembrane region" description="Helical" evidence="10">
    <location>
        <begin position="138"/>
        <end position="157"/>
    </location>
</feature>
<dbReference type="Proteomes" id="UP000593567">
    <property type="component" value="Unassembled WGS sequence"/>
</dbReference>
<dbReference type="GO" id="GO:0034625">
    <property type="term" value="P:fatty acid elongation, monounsaturated fatty acid"/>
    <property type="evidence" value="ECO:0007669"/>
    <property type="project" value="TreeGrafter"/>
</dbReference>
<organism evidence="11 12">
    <name type="scientific">Bugula neritina</name>
    <name type="common">Brown bryozoan</name>
    <name type="synonym">Sertularia neritina</name>
    <dbReference type="NCBI Taxonomy" id="10212"/>
    <lineage>
        <taxon>Eukaryota</taxon>
        <taxon>Metazoa</taxon>
        <taxon>Spiralia</taxon>
        <taxon>Lophotrochozoa</taxon>
        <taxon>Bryozoa</taxon>
        <taxon>Gymnolaemata</taxon>
        <taxon>Cheilostomatida</taxon>
        <taxon>Flustrina</taxon>
        <taxon>Buguloidea</taxon>
        <taxon>Bugulidae</taxon>
        <taxon>Bugula</taxon>
    </lineage>
</organism>
<keyword evidence="2 10" id="KW-0444">Lipid biosynthesis</keyword>
<feature type="transmembrane region" description="Helical" evidence="10">
    <location>
        <begin position="52"/>
        <end position="74"/>
    </location>
</feature>
<accession>A0A7J7IY82</accession>
<evidence type="ECO:0000256" key="9">
    <source>
        <dbReference type="ARBA" id="ARBA00023160"/>
    </source>
</evidence>
<evidence type="ECO:0000256" key="7">
    <source>
        <dbReference type="ARBA" id="ARBA00023098"/>
    </source>
</evidence>
<dbReference type="GO" id="GO:0019367">
    <property type="term" value="P:fatty acid elongation, saturated fatty acid"/>
    <property type="evidence" value="ECO:0007669"/>
    <property type="project" value="TreeGrafter"/>
</dbReference>
<dbReference type="PROSITE" id="PS01188">
    <property type="entry name" value="ELO"/>
    <property type="match status" value="1"/>
</dbReference>
<dbReference type="GO" id="GO:0009922">
    <property type="term" value="F:fatty acid elongase activity"/>
    <property type="evidence" value="ECO:0007669"/>
    <property type="project" value="UniProtKB-EC"/>
</dbReference>
<dbReference type="GO" id="GO:0030148">
    <property type="term" value="P:sphingolipid biosynthetic process"/>
    <property type="evidence" value="ECO:0007669"/>
    <property type="project" value="TreeGrafter"/>
</dbReference>
<dbReference type="EC" id="2.3.1.199" evidence="10"/>
<evidence type="ECO:0000256" key="2">
    <source>
        <dbReference type="ARBA" id="ARBA00022516"/>
    </source>
</evidence>
<evidence type="ECO:0000313" key="11">
    <source>
        <dbReference type="EMBL" id="KAF6018516.1"/>
    </source>
</evidence>
<comment type="catalytic activity">
    <reaction evidence="10">
        <text>a very-long-chain acyl-CoA + malonyl-CoA + H(+) = a very-long-chain 3-oxoacyl-CoA + CO2 + CoA</text>
        <dbReference type="Rhea" id="RHEA:32727"/>
        <dbReference type="ChEBI" id="CHEBI:15378"/>
        <dbReference type="ChEBI" id="CHEBI:16526"/>
        <dbReference type="ChEBI" id="CHEBI:57287"/>
        <dbReference type="ChEBI" id="CHEBI:57384"/>
        <dbReference type="ChEBI" id="CHEBI:90725"/>
        <dbReference type="ChEBI" id="CHEBI:90736"/>
        <dbReference type="EC" id="2.3.1.199"/>
    </reaction>
</comment>
<evidence type="ECO:0000313" key="12">
    <source>
        <dbReference type="Proteomes" id="UP000593567"/>
    </source>
</evidence>
<dbReference type="GO" id="GO:0005789">
    <property type="term" value="C:endoplasmic reticulum membrane"/>
    <property type="evidence" value="ECO:0007669"/>
    <property type="project" value="TreeGrafter"/>
</dbReference>
<evidence type="ECO:0000256" key="1">
    <source>
        <dbReference type="ARBA" id="ARBA00004141"/>
    </source>
</evidence>
<comment type="similarity">
    <text evidence="10">Belongs to the ELO family.</text>
</comment>
<dbReference type="OrthoDB" id="434092at2759"/>
<feature type="transmembrane region" description="Helical" evidence="10">
    <location>
        <begin position="112"/>
        <end position="131"/>
    </location>
</feature>
<dbReference type="Pfam" id="PF01151">
    <property type="entry name" value="ELO"/>
    <property type="match status" value="2"/>
</dbReference>
<feature type="transmembrane region" description="Helical" evidence="10">
    <location>
        <begin position="86"/>
        <end position="106"/>
    </location>
</feature>
<feature type="transmembrane region" description="Helical" evidence="10">
    <location>
        <begin position="163"/>
        <end position="185"/>
    </location>
</feature>
<comment type="caution">
    <text evidence="11">The sequence shown here is derived from an EMBL/GenBank/DDBJ whole genome shotgun (WGS) entry which is preliminary data.</text>
</comment>
<dbReference type="EMBL" id="VXIV02003300">
    <property type="protein sequence ID" value="KAF6018516.1"/>
    <property type="molecule type" value="Genomic_DNA"/>
</dbReference>
<keyword evidence="3 10" id="KW-0808">Transferase</keyword>
<name>A0A7J7IY82_BUGNE</name>
<keyword evidence="5 10" id="KW-0276">Fatty acid metabolism</keyword>
<gene>
    <name evidence="11" type="ORF">EB796_023191</name>
</gene>
<feature type="transmembrane region" description="Helical" evidence="10">
    <location>
        <begin position="230"/>
        <end position="250"/>
    </location>
</feature>
<evidence type="ECO:0000256" key="6">
    <source>
        <dbReference type="ARBA" id="ARBA00022989"/>
    </source>
</evidence>
<protein>
    <recommendedName>
        <fullName evidence="10">Elongation of very long chain fatty acids protein</fullName>
        <ecNumber evidence="10">2.3.1.199</ecNumber>
    </recommendedName>
    <alternativeName>
        <fullName evidence="10">Very-long-chain 3-oxoacyl-CoA synthase</fullName>
    </alternativeName>
</protein>
<evidence type="ECO:0000256" key="10">
    <source>
        <dbReference type="RuleBase" id="RU361115"/>
    </source>
</evidence>
<dbReference type="AlphaFoldDB" id="A0A7J7IY82"/>
<dbReference type="GO" id="GO:0034626">
    <property type="term" value="P:fatty acid elongation, polyunsaturated fatty acid"/>
    <property type="evidence" value="ECO:0007669"/>
    <property type="project" value="TreeGrafter"/>
</dbReference>
<dbReference type="InterPro" id="IPR030457">
    <property type="entry name" value="ELO_CS"/>
</dbReference>
<evidence type="ECO:0000256" key="3">
    <source>
        <dbReference type="ARBA" id="ARBA00022679"/>
    </source>
</evidence>